<gene>
    <name evidence="6" type="ORF">P167DRAFT_568830</name>
</gene>
<dbReference type="Proteomes" id="UP000277580">
    <property type="component" value="Unassembled WGS sequence"/>
</dbReference>
<dbReference type="OrthoDB" id="185373at2759"/>
<comment type="subunit">
    <text evidence="4">Binds to mitochondrial small subunit 15S rRNA.</text>
</comment>
<sequence>MDDGFAMRGVSCLVREYSEDRLRRLIPLILSEGHSSKAMAKGWAKLDPKERRHGVLISVAGYLLQEKCPKICMRLIECCIHDTHVPNPEDISLVMEYLVAMEFRVQKGNRRWLPPPRERTEKRASRYIELLMQMLQVDYGGALSLRQSTIYRLIQGASLEGVERLYDVVEKSRVILTTDTILHFIHRLSEPEKWSRAYSILEKLTGDPKRNLNFPQVWKGFQTMFYKATFIGEEESSKVIRMMLQCGIGPGTTSYNILMSKAVRDNDDNSLTGIFRQMFDSGLRPSMVTFGLLHNFYKNRNQEQERINVIRDAMQLDRKLNRVIATDILHAKLKATEHYFPVLEEYLNFFNPGPLIPLGIAPAELGNPRRQAIQDRLEPNHKTIAVMIHAFTIHEKDSSAVWAAYKRYRSIVRNEESEYCEPIRKAGCYIPNSYMFALGQNVGTLQYAVMIMEDMLKPDSVIHPNVHSWSILMHAMAKNGKVEHAEQVLGAMRRKGIQPNVVTWTSLLSGYVRVQSIRRAGDVLRRMDEHNVKPSGHTLRLLKSIVDSDELAKGMMPDGESENLGEQTFVVNGPLEITEGPEEEKIDRKMTEDEIDRLLMRDGGEVSRDMELSQM</sequence>
<organism evidence="6 7">
    <name type="scientific">Morchella conica CCBAS932</name>
    <dbReference type="NCBI Taxonomy" id="1392247"/>
    <lineage>
        <taxon>Eukaryota</taxon>
        <taxon>Fungi</taxon>
        <taxon>Dikarya</taxon>
        <taxon>Ascomycota</taxon>
        <taxon>Pezizomycotina</taxon>
        <taxon>Pezizomycetes</taxon>
        <taxon>Pezizales</taxon>
        <taxon>Morchellaceae</taxon>
        <taxon>Morchella</taxon>
    </lineage>
</organism>
<comment type="function">
    <text evidence="3">Regulates mitochondrial small subunit maturation by controlling 15S rRNA 5'-end processing. Localizes to the 5' precursor of the 15S rRNA in a position that is subsequently occupied by mS47 in the mature yeast mtSSU. Uses structure and sequence-specific RNA recognition, binding to a single-stranded region of the precursor and specifically recognizing bases -6 to -1. The exchange of Ccm1 for mS47 is coupled to the irreversible removal of precursor rRNA that is accompanied by conformational changes of the mitoribosomal proteins uS5m and mS26. These conformational changes signal completion of 5'-end rRNA processing through protection of the mature 5'-end of the 15S rRNA and stabilization of mS47. The removal of the 5' precursor together with the dissociation of Ccm1 may be catalyzed by the 5'-3' exoribonuclease Pet127. Involved in the specific removal of group I introns in mitochondrial encoded transcripts.</text>
</comment>
<dbReference type="InterPro" id="IPR002885">
    <property type="entry name" value="PPR_rpt"/>
</dbReference>
<evidence type="ECO:0008006" key="8">
    <source>
        <dbReference type="Google" id="ProtNLM"/>
    </source>
</evidence>
<dbReference type="InterPro" id="IPR011990">
    <property type="entry name" value="TPR-like_helical_dom_sf"/>
</dbReference>
<feature type="repeat" description="PPR" evidence="5">
    <location>
        <begin position="465"/>
        <end position="499"/>
    </location>
</feature>
<evidence type="ECO:0000256" key="4">
    <source>
        <dbReference type="ARBA" id="ARBA00044511"/>
    </source>
</evidence>
<dbReference type="Gene3D" id="1.25.40.10">
    <property type="entry name" value="Tetratricopeptide repeat domain"/>
    <property type="match status" value="2"/>
</dbReference>
<evidence type="ECO:0000313" key="7">
    <source>
        <dbReference type="Proteomes" id="UP000277580"/>
    </source>
</evidence>
<reference evidence="6 7" key="1">
    <citation type="journal article" date="2018" name="Nat. Ecol. Evol.">
        <title>Pezizomycetes genomes reveal the molecular basis of ectomycorrhizal truffle lifestyle.</title>
        <authorList>
            <person name="Murat C."/>
            <person name="Payen T."/>
            <person name="Noel B."/>
            <person name="Kuo A."/>
            <person name="Morin E."/>
            <person name="Chen J."/>
            <person name="Kohler A."/>
            <person name="Krizsan K."/>
            <person name="Balestrini R."/>
            <person name="Da Silva C."/>
            <person name="Montanini B."/>
            <person name="Hainaut M."/>
            <person name="Levati E."/>
            <person name="Barry K.W."/>
            <person name="Belfiori B."/>
            <person name="Cichocki N."/>
            <person name="Clum A."/>
            <person name="Dockter R.B."/>
            <person name="Fauchery L."/>
            <person name="Guy J."/>
            <person name="Iotti M."/>
            <person name="Le Tacon F."/>
            <person name="Lindquist E.A."/>
            <person name="Lipzen A."/>
            <person name="Malagnac F."/>
            <person name="Mello A."/>
            <person name="Molinier V."/>
            <person name="Miyauchi S."/>
            <person name="Poulain J."/>
            <person name="Riccioni C."/>
            <person name="Rubini A."/>
            <person name="Sitrit Y."/>
            <person name="Splivallo R."/>
            <person name="Traeger S."/>
            <person name="Wang M."/>
            <person name="Zifcakova L."/>
            <person name="Wipf D."/>
            <person name="Zambonelli A."/>
            <person name="Paolocci F."/>
            <person name="Nowrousian M."/>
            <person name="Ottonello S."/>
            <person name="Baldrian P."/>
            <person name="Spatafora J.W."/>
            <person name="Henrissat B."/>
            <person name="Nagy L.G."/>
            <person name="Aury J.M."/>
            <person name="Wincker P."/>
            <person name="Grigoriev I.V."/>
            <person name="Bonfante P."/>
            <person name="Martin F.M."/>
        </authorList>
    </citation>
    <scope>NUCLEOTIDE SEQUENCE [LARGE SCALE GENOMIC DNA]</scope>
    <source>
        <strain evidence="6 7">CCBAS932</strain>
    </source>
</reference>
<dbReference type="PANTHER" id="PTHR47447">
    <property type="entry name" value="OS03G0856100 PROTEIN"/>
    <property type="match status" value="1"/>
</dbReference>
<evidence type="ECO:0000256" key="1">
    <source>
        <dbReference type="ARBA" id="ARBA00006192"/>
    </source>
</evidence>
<dbReference type="PROSITE" id="PS51375">
    <property type="entry name" value="PPR"/>
    <property type="match status" value="2"/>
</dbReference>
<dbReference type="NCBIfam" id="TIGR00756">
    <property type="entry name" value="PPR"/>
    <property type="match status" value="2"/>
</dbReference>
<dbReference type="Pfam" id="PF13812">
    <property type="entry name" value="PPR_3"/>
    <property type="match status" value="1"/>
</dbReference>
<keyword evidence="2" id="KW-0677">Repeat</keyword>
<dbReference type="PANTHER" id="PTHR47447:SF17">
    <property type="entry name" value="OS12G0638900 PROTEIN"/>
    <property type="match status" value="1"/>
</dbReference>
<comment type="similarity">
    <text evidence="1">Belongs to the CCM1 family.</text>
</comment>
<keyword evidence="7" id="KW-1185">Reference proteome</keyword>
<evidence type="ECO:0000313" key="6">
    <source>
        <dbReference type="EMBL" id="RPB07039.1"/>
    </source>
</evidence>
<dbReference type="STRING" id="1392247.A0A3N4KCG1"/>
<dbReference type="Pfam" id="PF13041">
    <property type="entry name" value="PPR_2"/>
    <property type="match status" value="1"/>
</dbReference>
<feature type="repeat" description="PPR" evidence="5">
    <location>
        <begin position="500"/>
        <end position="534"/>
    </location>
</feature>
<dbReference type="InParanoid" id="A0A3N4KCG1"/>
<evidence type="ECO:0000256" key="3">
    <source>
        <dbReference type="ARBA" id="ARBA00044493"/>
    </source>
</evidence>
<evidence type="ECO:0000256" key="2">
    <source>
        <dbReference type="ARBA" id="ARBA00022737"/>
    </source>
</evidence>
<dbReference type="EMBL" id="ML119198">
    <property type="protein sequence ID" value="RPB07039.1"/>
    <property type="molecule type" value="Genomic_DNA"/>
</dbReference>
<protein>
    <recommendedName>
        <fullName evidence="8">Pentacotripeptide-repeat region of PRORP domain-containing protein</fullName>
    </recommendedName>
</protein>
<evidence type="ECO:0000256" key="5">
    <source>
        <dbReference type="PROSITE-ProRule" id="PRU00708"/>
    </source>
</evidence>
<name>A0A3N4KCG1_9PEZI</name>
<dbReference type="AlphaFoldDB" id="A0A3N4KCG1"/>
<proteinExistence type="inferred from homology"/>
<accession>A0A3N4KCG1</accession>